<protein>
    <submittedName>
        <fullName evidence="7">DEAD/DEAH box helicase</fullName>
    </submittedName>
</protein>
<dbReference type="InterPro" id="IPR001650">
    <property type="entry name" value="Helicase_C-like"/>
</dbReference>
<keyword evidence="2" id="KW-0378">Hydrolase</keyword>
<dbReference type="EMBL" id="JABVBA010000006">
    <property type="protein sequence ID" value="NVF11728.1"/>
    <property type="molecule type" value="Genomic_DNA"/>
</dbReference>
<dbReference type="InterPro" id="IPR014001">
    <property type="entry name" value="Helicase_ATP-bd"/>
</dbReference>
<dbReference type="PROSITE" id="PS51192">
    <property type="entry name" value="HELICASE_ATP_BIND_1"/>
    <property type="match status" value="1"/>
</dbReference>
<evidence type="ECO:0000259" key="5">
    <source>
        <dbReference type="PROSITE" id="PS51192"/>
    </source>
</evidence>
<accession>A0ABX2NAQ1</accession>
<dbReference type="InterPro" id="IPR027417">
    <property type="entry name" value="P-loop_NTPase"/>
</dbReference>
<dbReference type="RefSeq" id="WP_092086147.1">
    <property type="nucleotide sequence ID" value="NZ_JABVBA010000006.1"/>
</dbReference>
<dbReference type="Pfam" id="PF00271">
    <property type="entry name" value="Helicase_C"/>
    <property type="match status" value="1"/>
</dbReference>
<dbReference type="Gene3D" id="3.40.50.300">
    <property type="entry name" value="P-loop containing nucleotide triphosphate hydrolases"/>
    <property type="match status" value="2"/>
</dbReference>
<dbReference type="GO" id="GO:0004386">
    <property type="term" value="F:helicase activity"/>
    <property type="evidence" value="ECO:0007669"/>
    <property type="project" value="UniProtKB-KW"/>
</dbReference>
<dbReference type="PANTHER" id="PTHR47961">
    <property type="entry name" value="DNA POLYMERASE THETA, PUTATIVE (AFU_ORTHOLOGUE AFUA_1G05260)-RELATED"/>
    <property type="match status" value="1"/>
</dbReference>
<dbReference type="PROSITE" id="PS51194">
    <property type="entry name" value="HELICASE_CTER"/>
    <property type="match status" value="1"/>
</dbReference>
<sequence>MSDNKVKIGNLLFNDIENNAYLNNLYEKTLISYAKKTLQVTDNTDTLNNNEINDLLRFADLLSKSNHNEKSEQQKMWAQEIIVLLNYLFPHSNSIKAFGGSVFSNTDNSRGINILGTSFNEPFFLSQAYLEFKKDYLRIPSQKNLHFLSAQKQVYDHLNDRCFSYSAPTSMGKSFLMRMFIKEQIENNARKNFAIVVPTKALINEVSQKIIREDLNELLEQHNYKVITASSDIALEGEHNFIYIVTPERLLYMLIAHPNLKIDYLFIDEAHKLSAKNSRAPFYYKTVDMLNKRHTPPKFIFASPNIPNPEVYLRLLTDISKNNFKALKTSFSPVTQIKFLLDLKGKDVSVYNPHTEAPINIAKINDKNATLEDFLHVIEYNNRNSEVSRNRQTIVFFNSKNKAVQTAQNFANRLNLLNDKELDVLSRDISSAVHKDYYLAEMVKKGIAYHIGYLPSSIRMRIEDLFRKGKITTLFCTSTLLEGVNLPADNLFITTKKIFTRKMTPVDFRNLIGRVGRIEYNLYGNVIFVTEQDDKSDESEFIEMLKTKVPEQILSVEAGAGVLTNPERKYIIETLKSGNVEIKKRNERQSEESYELTRKFSLILAKDIVSDNSSLVRSSFSDLLSSEDEISIRNKLKENNFHPDDDINISADQSLNLSEAIRNGLHYPERKEGHFRYNDVMEFLEKLCDIFKWEQYEYSTLGKITDGKHKKLRWYGVLLLQWISGFGLSNIINKGIDFHRENPNNFWINKTQMAYYQDTKEFRNILFADTLEVIDNIILFSLSNYFLKFSNEYKRIHGVTSFDNDWYEYVEYGTTNPSTILLQRIGFSRETASYIKQHPEYIIELSNKGIKLSKSLIDCSNHNVRNEALNVILNMPEVFEKIRN</sequence>
<feature type="domain" description="Helicase C-terminal" evidence="6">
    <location>
        <begin position="370"/>
        <end position="560"/>
    </location>
</feature>
<keyword evidence="3 7" id="KW-0347">Helicase</keyword>
<keyword evidence="4" id="KW-0067">ATP-binding</keyword>
<comment type="caution">
    <text evidence="7">The sequence shown here is derived from an EMBL/GenBank/DDBJ whole genome shotgun (WGS) entry which is preliminary data.</text>
</comment>
<dbReference type="Proteomes" id="UP000540919">
    <property type="component" value="Unassembled WGS sequence"/>
</dbReference>
<dbReference type="Pfam" id="PF00270">
    <property type="entry name" value="DEAD"/>
    <property type="match status" value="1"/>
</dbReference>
<evidence type="ECO:0000256" key="3">
    <source>
        <dbReference type="ARBA" id="ARBA00022806"/>
    </source>
</evidence>
<dbReference type="InterPro" id="IPR011545">
    <property type="entry name" value="DEAD/DEAH_box_helicase_dom"/>
</dbReference>
<evidence type="ECO:0000256" key="1">
    <source>
        <dbReference type="ARBA" id="ARBA00022741"/>
    </source>
</evidence>
<evidence type="ECO:0000313" key="7">
    <source>
        <dbReference type="EMBL" id="NVF11728.1"/>
    </source>
</evidence>
<evidence type="ECO:0000256" key="2">
    <source>
        <dbReference type="ARBA" id="ARBA00022801"/>
    </source>
</evidence>
<reference evidence="7 8" key="1">
    <citation type="submission" date="2020-06" db="EMBL/GenBank/DDBJ databases">
        <title>Anaerococcus sp. nov., isolated form swine feces.</title>
        <authorList>
            <person name="Yu S."/>
        </authorList>
    </citation>
    <scope>NUCLEOTIDE SEQUENCE [LARGE SCALE GENOMIC DNA]</scope>
    <source>
        <strain evidence="7 8">AGMB00486</strain>
    </source>
</reference>
<dbReference type="PANTHER" id="PTHR47961:SF6">
    <property type="entry name" value="DNA-DIRECTED DNA POLYMERASE"/>
    <property type="match status" value="1"/>
</dbReference>
<dbReference type="SUPFAM" id="SSF52540">
    <property type="entry name" value="P-loop containing nucleoside triphosphate hydrolases"/>
    <property type="match status" value="2"/>
</dbReference>
<gene>
    <name evidence="7" type="ORF">HV819_07010</name>
</gene>
<evidence type="ECO:0000256" key="4">
    <source>
        <dbReference type="ARBA" id="ARBA00022840"/>
    </source>
</evidence>
<proteinExistence type="predicted"/>
<evidence type="ECO:0000259" key="6">
    <source>
        <dbReference type="PROSITE" id="PS51194"/>
    </source>
</evidence>
<dbReference type="InterPro" id="IPR050474">
    <property type="entry name" value="Hel308_SKI2-like"/>
</dbReference>
<keyword evidence="8" id="KW-1185">Reference proteome</keyword>
<organism evidence="7 8">
    <name type="scientific">Anaerococcus faecalis</name>
    <dbReference type="NCBI Taxonomy" id="2742993"/>
    <lineage>
        <taxon>Bacteria</taxon>
        <taxon>Bacillati</taxon>
        <taxon>Bacillota</taxon>
        <taxon>Tissierellia</taxon>
        <taxon>Tissierellales</taxon>
        <taxon>Peptoniphilaceae</taxon>
        <taxon>Anaerococcus</taxon>
    </lineage>
</organism>
<evidence type="ECO:0000313" key="8">
    <source>
        <dbReference type="Proteomes" id="UP000540919"/>
    </source>
</evidence>
<keyword evidence="1" id="KW-0547">Nucleotide-binding</keyword>
<dbReference type="SMART" id="SM00490">
    <property type="entry name" value="HELICc"/>
    <property type="match status" value="1"/>
</dbReference>
<name>A0ABX2NAQ1_9FIRM</name>
<dbReference type="SMART" id="SM00487">
    <property type="entry name" value="DEXDc"/>
    <property type="match status" value="1"/>
</dbReference>
<feature type="domain" description="Helicase ATP-binding" evidence="5">
    <location>
        <begin position="154"/>
        <end position="324"/>
    </location>
</feature>